<dbReference type="GeneTree" id="ENSGT00930000152797"/>
<dbReference type="InterPro" id="IPR050780">
    <property type="entry name" value="Mucin_vWF_Thrombospondin_sf"/>
</dbReference>
<dbReference type="Pfam" id="PF00094">
    <property type="entry name" value="VWD"/>
    <property type="match status" value="1"/>
</dbReference>
<protein>
    <recommendedName>
        <fullName evidence="3">VWFD domain-containing protein</fullName>
    </recommendedName>
</protein>
<keyword evidence="2" id="KW-0325">Glycoprotein</keyword>
<dbReference type="PANTHER" id="PTHR11339">
    <property type="entry name" value="EXTRACELLULAR MATRIX GLYCOPROTEIN RELATED"/>
    <property type="match status" value="1"/>
</dbReference>
<sequence length="241" mass="26916">MIVKVAASSADIQADLMTLTFRLSRSALPSGQPVYITVDDGVAESTDGLTCKGYNFTDHPFTIPRKVYAECHASADPHFRNFQNYHFSSNGTGTLLLAAHCPADQKRTWEVFIYMETEPNSLVSSTTRADIMVYGRIISFIHHKGTEVDGVLVELPYNDPSGDFHILYENYPVSVLHTNNYFTVKYNGWRRVQVELESEDLYYGQMCGLCGSYDGTKGGNTRLPDGSVAPDLNTFLQAWTE</sequence>
<keyword evidence="5" id="KW-1185">Reference proteome</keyword>
<proteinExistence type="predicted"/>
<organism evidence="4 5">
    <name type="scientific">Eptatretus burgeri</name>
    <name type="common">Inshore hagfish</name>
    <dbReference type="NCBI Taxonomy" id="7764"/>
    <lineage>
        <taxon>Eukaryota</taxon>
        <taxon>Metazoa</taxon>
        <taxon>Chordata</taxon>
        <taxon>Craniata</taxon>
        <taxon>Vertebrata</taxon>
        <taxon>Cyclostomata</taxon>
        <taxon>Myxini</taxon>
        <taxon>Myxiniformes</taxon>
        <taxon>Myxinidae</taxon>
        <taxon>Eptatretinae</taxon>
        <taxon>Eptatretus</taxon>
    </lineage>
</organism>
<reference evidence="4" key="2">
    <citation type="submission" date="2025-09" db="UniProtKB">
        <authorList>
            <consortium name="Ensembl"/>
        </authorList>
    </citation>
    <scope>IDENTIFICATION</scope>
</reference>
<evidence type="ECO:0000256" key="2">
    <source>
        <dbReference type="ARBA" id="ARBA00023180"/>
    </source>
</evidence>
<evidence type="ECO:0000259" key="3">
    <source>
        <dbReference type="PROSITE" id="PS51233"/>
    </source>
</evidence>
<evidence type="ECO:0000256" key="1">
    <source>
        <dbReference type="ARBA" id="ARBA00023157"/>
    </source>
</evidence>
<evidence type="ECO:0000313" key="5">
    <source>
        <dbReference type="Proteomes" id="UP000694388"/>
    </source>
</evidence>
<dbReference type="GO" id="GO:0005615">
    <property type="term" value="C:extracellular space"/>
    <property type="evidence" value="ECO:0007669"/>
    <property type="project" value="TreeGrafter"/>
</dbReference>
<dbReference type="Proteomes" id="UP000694388">
    <property type="component" value="Unplaced"/>
</dbReference>
<dbReference type="Ensembl" id="ENSEBUT00000012574.1">
    <property type="protein sequence ID" value="ENSEBUP00000011998.1"/>
    <property type="gene ID" value="ENSEBUG00000007669.1"/>
</dbReference>
<dbReference type="PROSITE" id="PS51233">
    <property type="entry name" value="VWFD"/>
    <property type="match status" value="1"/>
</dbReference>
<dbReference type="InterPro" id="IPR001846">
    <property type="entry name" value="VWF_type-D"/>
</dbReference>
<evidence type="ECO:0000313" key="4">
    <source>
        <dbReference type="Ensembl" id="ENSEBUP00000011998.1"/>
    </source>
</evidence>
<name>A0A8C4Q9E9_EPTBU</name>
<reference evidence="4" key="1">
    <citation type="submission" date="2025-08" db="UniProtKB">
        <authorList>
            <consortium name="Ensembl"/>
        </authorList>
    </citation>
    <scope>IDENTIFICATION</scope>
</reference>
<keyword evidence="1" id="KW-1015">Disulfide bond</keyword>
<accession>A0A8C4Q9E9</accession>
<dbReference type="PANTHER" id="PTHR11339:SF373">
    <property type="entry name" value="VWFD DOMAIN-CONTAINING PROTEIN"/>
    <property type="match status" value="1"/>
</dbReference>
<dbReference type="AlphaFoldDB" id="A0A8C4Q9E9"/>
<dbReference type="SMART" id="SM00216">
    <property type="entry name" value="VWD"/>
    <property type="match status" value="1"/>
</dbReference>
<feature type="domain" description="VWFD" evidence="3">
    <location>
        <begin position="69"/>
        <end position="241"/>
    </location>
</feature>
<dbReference type="GO" id="GO:0031012">
    <property type="term" value="C:extracellular matrix"/>
    <property type="evidence" value="ECO:0007669"/>
    <property type="project" value="TreeGrafter"/>
</dbReference>